<evidence type="ECO:0000313" key="2">
    <source>
        <dbReference type="Proteomes" id="UP000294564"/>
    </source>
</evidence>
<keyword evidence="2" id="KW-1185">Reference proteome</keyword>
<name>A0A4R2NSE5_9FLAO</name>
<gene>
    <name evidence="1" type="ORF">EV195_105123</name>
</gene>
<dbReference type="OrthoDB" id="1068986at2"/>
<comment type="caution">
    <text evidence="1">The sequence shown here is derived from an EMBL/GenBank/DDBJ whole genome shotgun (WGS) entry which is preliminary data.</text>
</comment>
<dbReference type="EMBL" id="SLXM01000005">
    <property type="protein sequence ID" value="TCP24692.1"/>
    <property type="molecule type" value="Genomic_DNA"/>
</dbReference>
<dbReference type="Pfam" id="PF09697">
    <property type="entry name" value="Porph_ging"/>
    <property type="match status" value="1"/>
</dbReference>
<organism evidence="1 2">
    <name type="scientific">Tenacibaculum skagerrakense</name>
    <dbReference type="NCBI Taxonomy" id="186571"/>
    <lineage>
        <taxon>Bacteria</taxon>
        <taxon>Pseudomonadati</taxon>
        <taxon>Bacteroidota</taxon>
        <taxon>Flavobacteriia</taxon>
        <taxon>Flavobacteriales</taxon>
        <taxon>Flavobacteriaceae</taxon>
        <taxon>Tenacibaculum</taxon>
    </lineage>
</organism>
<sequence>MKSLLLKSLAVLLVLGFTKPEEVQQFQGKAVYFSKATLELGRFGARMSEAQKKQIKARLKNRLEKEYVLNFNKKESFFEEEEKIDAISGATDSWGKNFSQGDQYKNIQDNELIQSQEFYGKRFLVKDQLQKITWKIEKESKKIGNYLCFKATASIPTNELTWYDFSWNDLRKAEVKKDSLGNDIQPEIEMTKVEAWYTPQIPVSHGPGEYWGLPGLILEVSAGNRVMLCSKVIINPKEKIEIEAPDKGKEITKLAYQEVIREKMIEMRNNRGRRIR</sequence>
<accession>A0A4R2NSE5</accession>
<proteinExistence type="predicted"/>
<dbReference type="RefSeq" id="WP_132794751.1">
    <property type="nucleotide sequence ID" value="NZ_SLXM01000005.1"/>
</dbReference>
<evidence type="ECO:0000313" key="1">
    <source>
        <dbReference type="EMBL" id="TCP24692.1"/>
    </source>
</evidence>
<dbReference type="NCBIfam" id="TIGR01200">
    <property type="entry name" value="GLPGLI"/>
    <property type="match status" value="1"/>
</dbReference>
<dbReference type="AlphaFoldDB" id="A0A4R2NSE5"/>
<dbReference type="Proteomes" id="UP000294564">
    <property type="component" value="Unassembled WGS sequence"/>
</dbReference>
<protein>
    <submittedName>
        <fullName evidence="1">GLPGLI family protein</fullName>
    </submittedName>
</protein>
<reference evidence="1 2" key="1">
    <citation type="submission" date="2019-03" db="EMBL/GenBank/DDBJ databases">
        <title>Genomic Encyclopedia of Type Strains, Phase IV (KMG-IV): sequencing the most valuable type-strain genomes for metagenomic binning, comparative biology and taxonomic classification.</title>
        <authorList>
            <person name="Goeker M."/>
        </authorList>
    </citation>
    <scope>NUCLEOTIDE SEQUENCE [LARGE SCALE GENOMIC DNA]</scope>
    <source>
        <strain evidence="1 2">DSM 14836</strain>
    </source>
</reference>
<dbReference type="InterPro" id="IPR005901">
    <property type="entry name" value="GLPGLI"/>
</dbReference>